<organism evidence="2 3">
    <name type="scientific">Candidatus Gemmiger excrementavium</name>
    <dbReference type="NCBI Taxonomy" id="2838608"/>
    <lineage>
        <taxon>Bacteria</taxon>
        <taxon>Bacillati</taxon>
        <taxon>Bacillota</taxon>
        <taxon>Clostridia</taxon>
        <taxon>Eubacteriales</taxon>
        <taxon>Gemmiger</taxon>
    </lineage>
</organism>
<proteinExistence type="predicted"/>
<dbReference type="Gene3D" id="2.160.20.120">
    <property type="match status" value="1"/>
</dbReference>
<dbReference type="InterPro" id="IPR025164">
    <property type="entry name" value="Toastrack_DUF4097"/>
</dbReference>
<dbReference type="Pfam" id="PF13349">
    <property type="entry name" value="DUF4097"/>
    <property type="match status" value="1"/>
</dbReference>
<evidence type="ECO:0000313" key="2">
    <source>
        <dbReference type="EMBL" id="HIZ47210.1"/>
    </source>
</evidence>
<protein>
    <submittedName>
        <fullName evidence="2">DUF4097 domain-containing protein</fullName>
    </submittedName>
</protein>
<reference evidence="2" key="2">
    <citation type="submission" date="2021-04" db="EMBL/GenBank/DDBJ databases">
        <authorList>
            <person name="Gilroy R."/>
        </authorList>
    </citation>
    <scope>NUCLEOTIDE SEQUENCE</scope>
    <source>
        <strain evidence="2">3436</strain>
    </source>
</reference>
<feature type="domain" description="DUF4097" evidence="1">
    <location>
        <begin position="52"/>
        <end position="255"/>
    </location>
</feature>
<comment type="caution">
    <text evidence="2">The sequence shown here is derived from an EMBL/GenBank/DDBJ whole genome shotgun (WGS) entry which is preliminary data.</text>
</comment>
<name>A0A9D2JE85_9FIRM</name>
<dbReference type="EMBL" id="DXBO01000012">
    <property type="protein sequence ID" value="HIZ47210.1"/>
    <property type="molecule type" value="Genomic_DNA"/>
</dbReference>
<evidence type="ECO:0000313" key="3">
    <source>
        <dbReference type="Proteomes" id="UP000824031"/>
    </source>
</evidence>
<gene>
    <name evidence="2" type="ORF">H9810_00625</name>
</gene>
<dbReference type="AlphaFoldDB" id="A0A9D2JE85"/>
<sequence length="300" mass="31359">MKRRFSTLLLSALAVVAVGGLTLLRTGLTAEAARQDWTPLVTKNYPVTGTFTDISITGYYEDIYLRPSRDGTVSVTTRDAESVTHTVSVANGVLSISRPEPDSTGDRLFFHDSDPELILYLPAGDYGALSVSTMSGDVQTASRLAFSAANFTTISGDVELYSSVSGNVVCNTTSGDIELRCPTAGAVQVVTTSGDVELNDSYVQSLSVESTSGDVDLERSTAAGAVEISTVSGEISLERSDAASLTLSTTSGEIEGSLLSAKNFSVTSTHGRVQVPDSDPTAGACTISTTTGSVWITIRP</sequence>
<evidence type="ECO:0000259" key="1">
    <source>
        <dbReference type="Pfam" id="PF13349"/>
    </source>
</evidence>
<dbReference type="Proteomes" id="UP000824031">
    <property type="component" value="Unassembled WGS sequence"/>
</dbReference>
<reference evidence="2" key="1">
    <citation type="journal article" date="2021" name="PeerJ">
        <title>Extensive microbial diversity within the chicken gut microbiome revealed by metagenomics and culture.</title>
        <authorList>
            <person name="Gilroy R."/>
            <person name="Ravi A."/>
            <person name="Getino M."/>
            <person name="Pursley I."/>
            <person name="Horton D.L."/>
            <person name="Alikhan N.F."/>
            <person name="Baker D."/>
            <person name="Gharbi K."/>
            <person name="Hall N."/>
            <person name="Watson M."/>
            <person name="Adriaenssens E.M."/>
            <person name="Foster-Nyarko E."/>
            <person name="Jarju S."/>
            <person name="Secka A."/>
            <person name="Antonio M."/>
            <person name="Oren A."/>
            <person name="Chaudhuri R.R."/>
            <person name="La Ragione R."/>
            <person name="Hildebrand F."/>
            <person name="Pallen M.J."/>
        </authorList>
    </citation>
    <scope>NUCLEOTIDE SEQUENCE</scope>
    <source>
        <strain evidence="2">3436</strain>
    </source>
</reference>
<accession>A0A9D2JE85</accession>